<name>A0AAV2P904_9HYME</name>
<evidence type="ECO:0000313" key="1">
    <source>
        <dbReference type="EMBL" id="CAL1689012.1"/>
    </source>
</evidence>
<dbReference type="EMBL" id="OZ034832">
    <property type="protein sequence ID" value="CAL1689012.1"/>
    <property type="molecule type" value="Genomic_DNA"/>
</dbReference>
<organism evidence="1 2">
    <name type="scientific">Lasius platythorax</name>
    <dbReference type="NCBI Taxonomy" id="488582"/>
    <lineage>
        <taxon>Eukaryota</taxon>
        <taxon>Metazoa</taxon>
        <taxon>Ecdysozoa</taxon>
        <taxon>Arthropoda</taxon>
        <taxon>Hexapoda</taxon>
        <taxon>Insecta</taxon>
        <taxon>Pterygota</taxon>
        <taxon>Neoptera</taxon>
        <taxon>Endopterygota</taxon>
        <taxon>Hymenoptera</taxon>
        <taxon>Apocrita</taxon>
        <taxon>Aculeata</taxon>
        <taxon>Formicoidea</taxon>
        <taxon>Formicidae</taxon>
        <taxon>Formicinae</taxon>
        <taxon>Lasius</taxon>
        <taxon>Lasius</taxon>
    </lineage>
</organism>
<reference evidence="1" key="1">
    <citation type="submission" date="2024-04" db="EMBL/GenBank/DDBJ databases">
        <authorList>
            <consortium name="Molecular Ecology Group"/>
        </authorList>
    </citation>
    <scope>NUCLEOTIDE SEQUENCE</scope>
</reference>
<proteinExistence type="predicted"/>
<evidence type="ECO:0000313" key="2">
    <source>
        <dbReference type="Proteomes" id="UP001497644"/>
    </source>
</evidence>
<keyword evidence="2" id="KW-1185">Reference proteome</keyword>
<accession>A0AAV2P904</accession>
<dbReference type="Proteomes" id="UP001497644">
    <property type="component" value="Chromosome 9"/>
</dbReference>
<protein>
    <submittedName>
        <fullName evidence="1">Uncharacterized protein</fullName>
    </submittedName>
</protein>
<sequence length="117" mass="13291">MKHYSAYRVDLADGDDGKVISQELLRRNNAHRANGNAYKRDRESRRGSFCNSFVKRGCGWITAGTACEARETSSFQENVGNMIMPKRCLHGIELLSCVCISREFKNNIQMAIKRSML</sequence>
<dbReference type="AlphaFoldDB" id="A0AAV2P904"/>
<gene>
    <name evidence="1" type="ORF">LPLAT_LOCUS14016</name>
</gene>